<dbReference type="EMBL" id="CP031146">
    <property type="protein sequence ID" value="AXM98222.1"/>
    <property type="molecule type" value="Genomic_DNA"/>
</dbReference>
<gene>
    <name evidence="1" type="ORF">DVB73_21760</name>
</gene>
<accession>A0AAD0R138</accession>
<evidence type="ECO:0000313" key="1">
    <source>
        <dbReference type="EMBL" id="AXM98222.1"/>
    </source>
</evidence>
<reference evidence="1 2" key="1">
    <citation type="submission" date="2018-07" db="EMBL/GenBank/DDBJ databases">
        <title>Complete genome sequence of a Pseudomonas plecoglossicida strain pathogenic to the marine fish, Larimichthys crocea.</title>
        <authorList>
            <person name="Tao Z."/>
        </authorList>
    </citation>
    <scope>NUCLEOTIDE SEQUENCE [LARGE SCALE GENOMIC DNA]</scope>
    <source>
        <strain evidence="1 2">XSDHY-P</strain>
    </source>
</reference>
<protein>
    <submittedName>
        <fullName evidence="1">Uncharacterized protein</fullName>
    </submittedName>
</protein>
<evidence type="ECO:0000313" key="2">
    <source>
        <dbReference type="Proteomes" id="UP000256503"/>
    </source>
</evidence>
<name>A0AAD0R138_PSEDL</name>
<dbReference type="Proteomes" id="UP000256503">
    <property type="component" value="Chromosome"/>
</dbReference>
<sequence length="83" mass="9875">MLSESFRTYPPSLDRIFISASETSDIQGFVEQYFETRNLRDSTQIQQSVVAALRRYPGEAPVRMYELNAWLDKTFRRHFFCRC</sequence>
<organism evidence="1 2">
    <name type="scientific">Pseudomonas plecoglossicida</name>
    <dbReference type="NCBI Taxonomy" id="70775"/>
    <lineage>
        <taxon>Bacteria</taxon>
        <taxon>Pseudomonadati</taxon>
        <taxon>Pseudomonadota</taxon>
        <taxon>Gammaproteobacteria</taxon>
        <taxon>Pseudomonadales</taxon>
        <taxon>Pseudomonadaceae</taxon>
        <taxon>Pseudomonas</taxon>
    </lineage>
</organism>
<dbReference type="AlphaFoldDB" id="A0AAD0R138"/>
<proteinExistence type="predicted"/>